<evidence type="ECO:0000313" key="2">
    <source>
        <dbReference type="Proteomes" id="UP000238762"/>
    </source>
</evidence>
<proteinExistence type="predicted"/>
<dbReference type="PANTHER" id="PTHR36529">
    <property type="entry name" value="SLL1095 PROTEIN"/>
    <property type="match status" value="1"/>
</dbReference>
<dbReference type="Gene3D" id="3.90.550.10">
    <property type="entry name" value="Spore Coat Polysaccharide Biosynthesis Protein SpsA, Chain A"/>
    <property type="match status" value="1"/>
</dbReference>
<evidence type="ECO:0008006" key="3">
    <source>
        <dbReference type="Google" id="ProtNLM"/>
    </source>
</evidence>
<dbReference type="EMBL" id="PVWJ01000089">
    <property type="protein sequence ID" value="PSB01764.1"/>
    <property type="molecule type" value="Genomic_DNA"/>
</dbReference>
<protein>
    <recommendedName>
        <fullName evidence="3">Glycosyltransferase</fullName>
    </recommendedName>
</protein>
<reference evidence="1 2" key="1">
    <citation type="submission" date="2018-02" db="EMBL/GenBank/DDBJ databases">
        <authorList>
            <person name="Cohen D.B."/>
            <person name="Kent A.D."/>
        </authorList>
    </citation>
    <scope>NUCLEOTIDE SEQUENCE [LARGE SCALE GENOMIC DNA]</scope>
    <source>
        <strain evidence="1 2">CCAP 1448/3</strain>
    </source>
</reference>
<dbReference type="SUPFAM" id="SSF53448">
    <property type="entry name" value="Nucleotide-diphospho-sugar transferases"/>
    <property type="match status" value="1"/>
</dbReference>
<dbReference type="Pfam" id="PF09837">
    <property type="entry name" value="DUF2064"/>
    <property type="match status" value="1"/>
</dbReference>
<dbReference type="PANTHER" id="PTHR36529:SF1">
    <property type="entry name" value="GLYCOSYLTRANSFERASE"/>
    <property type="match status" value="1"/>
</dbReference>
<gene>
    <name evidence="1" type="ORF">C7B64_16575</name>
</gene>
<dbReference type="OrthoDB" id="9810303at2"/>
<dbReference type="InterPro" id="IPR018641">
    <property type="entry name" value="Trfase_1_rSAM/seldom-assoc"/>
</dbReference>
<organism evidence="1 2">
    <name type="scientific">Merismopedia glauca CCAP 1448/3</name>
    <dbReference type="NCBI Taxonomy" id="1296344"/>
    <lineage>
        <taxon>Bacteria</taxon>
        <taxon>Bacillati</taxon>
        <taxon>Cyanobacteriota</taxon>
        <taxon>Cyanophyceae</taxon>
        <taxon>Synechococcales</taxon>
        <taxon>Merismopediaceae</taxon>
        <taxon>Merismopedia</taxon>
    </lineage>
</organism>
<dbReference type="InterPro" id="IPR029044">
    <property type="entry name" value="Nucleotide-diphossugar_trans"/>
</dbReference>
<accession>A0A2T1C0N6</accession>
<dbReference type="RefSeq" id="WP_106289768.1">
    <property type="nucleotide sequence ID" value="NZ_CAWNTC010000117.1"/>
</dbReference>
<name>A0A2T1C0N6_9CYAN</name>
<reference evidence="1 2" key="2">
    <citation type="submission" date="2018-03" db="EMBL/GenBank/DDBJ databases">
        <title>The ancient ancestry and fast evolution of plastids.</title>
        <authorList>
            <person name="Moore K.R."/>
            <person name="Magnabosco C."/>
            <person name="Momper L."/>
            <person name="Gold D.A."/>
            <person name="Bosak T."/>
            <person name="Fournier G.P."/>
        </authorList>
    </citation>
    <scope>NUCLEOTIDE SEQUENCE [LARGE SCALE GENOMIC DNA]</scope>
    <source>
        <strain evidence="1 2">CCAP 1448/3</strain>
    </source>
</reference>
<evidence type="ECO:0000313" key="1">
    <source>
        <dbReference type="EMBL" id="PSB01764.1"/>
    </source>
</evidence>
<dbReference type="Proteomes" id="UP000238762">
    <property type="component" value="Unassembled WGS sequence"/>
</dbReference>
<dbReference type="NCBIfam" id="TIGR04282">
    <property type="entry name" value="glyco_like_cofC"/>
    <property type="match status" value="1"/>
</dbReference>
<comment type="caution">
    <text evidence="1">The sequence shown here is derived from an EMBL/GenBank/DDBJ whole genome shotgun (WGS) entry which is preliminary data.</text>
</comment>
<sequence length="218" mass="24225">MALVNFPQKCLIIFTRYPESGQTKTRLIPALGADGAAKLQRLMTKYAILQAQQLQSNYPVNIEVHYSGGNSQLMSDWLGKNLIYKPQVKGDIGVKMSMALATAFSQGYKSVVIIGTDCPSLDRSIIKQAFDLLEGTDVVLGSAADGGYYLIGLNKLIPELFRSVEWSTSKVFNRTVEIASQLHLKISYLPTLFDIDRPEDLEFLKNNPAYQQILSRTA</sequence>
<dbReference type="AlphaFoldDB" id="A0A2T1C0N6"/>
<keyword evidence="2" id="KW-1185">Reference proteome</keyword>